<accession>A0A948RYA0</accession>
<dbReference type="AlphaFoldDB" id="A0A948RYA0"/>
<evidence type="ECO:0000313" key="2">
    <source>
        <dbReference type="EMBL" id="MBU2693243.1"/>
    </source>
</evidence>
<dbReference type="EMBL" id="JAHJDP010000118">
    <property type="protein sequence ID" value="MBU2693243.1"/>
    <property type="molecule type" value="Genomic_DNA"/>
</dbReference>
<name>A0A948RYA0_UNCEI</name>
<dbReference type="Gene3D" id="2.60.120.460">
    <property type="entry name" value="YjbQ-like"/>
    <property type="match status" value="1"/>
</dbReference>
<reference evidence="2" key="1">
    <citation type="submission" date="2021-05" db="EMBL/GenBank/DDBJ databases">
        <title>Energy efficiency and biological interactions define the core microbiome of deep oligotrophic groundwater.</title>
        <authorList>
            <person name="Mehrshad M."/>
            <person name="Lopez-Fernandez M."/>
            <person name="Bell E."/>
            <person name="Bernier-Latmani R."/>
            <person name="Bertilsson S."/>
            <person name="Dopson M."/>
        </authorList>
    </citation>
    <scope>NUCLEOTIDE SEQUENCE</scope>
    <source>
        <strain evidence="2">Modern_marine.mb.64</strain>
    </source>
</reference>
<evidence type="ECO:0000256" key="1">
    <source>
        <dbReference type="ARBA" id="ARBA00005534"/>
    </source>
</evidence>
<dbReference type="NCBIfam" id="TIGR00149">
    <property type="entry name" value="TIGR00149_YjbQ"/>
    <property type="match status" value="1"/>
</dbReference>
<proteinExistence type="inferred from homology"/>
<dbReference type="InterPro" id="IPR035917">
    <property type="entry name" value="YjbQ-like_sf"/>
</dbReference>
<comment type="caution">
    <text evidence="2">The sequence shown here is derived from an EMBL/GenBank/DDBJ whole genome shotgun (WGS) entry which is preliminary data.</text>
</comment>
<dbReference type="PANTHER" id="PTHR30615">
    <property type="entry name" value="UNCHARACTERIZED PROTEIN YJBQ-RELATED"/>
    <property type="match status" value="1"/>
</dbReference>
<dbReference type="Pfam" id="PF01894">
    <property type="entry name" value="YjbQ"/>
    <property type="match status" value="1"/>
</dbReference>
<gene>
    <name evidence="2" type="ORF">KJ970_20185</name>
</gene>
<organism evidence="2 3">
    <name type="scientific">Eiseniibacteriota bacterium</name>
    <dbReference type="NCBI Taxonomy" id="2212470"/>
    <lineage>
        <taxon>Bacteria</taxon>
        <taxon>Candidatus Eiseniibacteriota</taxon>
    </lineage>
</organism>
<dbReference type="SUPFAM" id="SSF111038">
    <property type="entry name" value="YjbQ-like"/>
    <property type="match status" value="1"/>
</dbReference>
<dbReference type="PIRSF" id="PIRSF004681">
    <property type="entry name" value="UCP004681"/>
    <property type="match status" value="1"/>
</dbReference>
<protein>
    <submittedName>
        <fullName evidence="2">Secondary thiamine-phosphate synthase enzyme YjbQ</fullName>
    </submittedName>
</protein>
<evidence type="ECO:0000313" key="3">
    <source>
        <dbReference type="Proteomes" id="UP000777784"/>
    </source>
</evidence>
<dbReference type="Proteomes" id="UP000777784">
    <property type="component" value="Unassembled WGS sequence"/>
</dbReference>
<sequence>MMTTIPVETRQHAQLVDITHLVQKAVKESGIQTGVVTVFVPHTTAAVTINENADPDVVHDLLADLERIVPWDQKYYLHGEGNSAAHLKSSLIGSTQDVFVENGRLVLGTWQGIYFCEFDGPRNRKVHVKMMG</sequence>
<dbReference type="PANTHER" id="PTHR30615:SF8">
    <property type="entry name" value="UPF0047 PROTEIN C4A8.02C"/>
    <property type="match status" value="1"/>
</dbReference>
<dbReference type="InterPro" id="IPR001602">
    <property type="entry name" value="UPF0047_YjbQ-like"/>
</dbReference>
<comment type="similarity">
    <text evidence="1">Belongs to the UPF0047 family.</text>
</comment>